<dbReference type="InterPro" id="IPR050770">
    <property type="entry name" value="Intradiol_RC_Dioxygenase"/>
</dbReference>
<keyword evidence="10" id="KW-1185">Reference proteome</keyword>
<reference evidence="9" key="2">
    <citation type="submission" date="2023-01" db="EMBL/GenBank/DDBJ databases">
        <authorList>
            <person name="Petersen C."/>
        </authorList>
    </citation>
    <scope>NUCLEOTIDE SEQUENCE</scope>
    <source>
        <strain evidence="9">IBT 17514</strain>
    </source>
</reference>
<dbReference type="InterPro" id="IPR000627">
    <property type="entry name" value="Intradiol_dOase_C"/>
</dbReference>
<dbReference type="Pfam" id="PF00775">
    <property type="entry name" value="Dioxygenase_C"/>
    <property type="match status" value="1"/>
</dbReference>
<comment type="similarity">
    <text evidence="2">Belongs to the intradiol ring-cleavage dioxygenase family.</text>
</comment>
<evidence type="ECO:0000256" key="1">
    <source>
        <dbReference type="ARBA" id="ARBA00001965"/>
    </source>
</evidence>
<evidence type="ECO:0000256" key="4">
    <source>
        <dbReference type="ARBA" id="ARBA00022964"/>
    </source>
</evidence>
<dbReference type="SUPFAM" id="SSF49482">
    <property type="entry name" value="Aromatic compound dioxygenase"/>
    <property type="match status" value="1"/>
</dbReference>
<dbReference type="InterPro" id="IPR015889">
    <property type="entry name" value="Intradiol_dOase_core"/>
</dbReference>
<evidence type="ECO:0000313" key="9">
    <source>
        <dbReference type="EMBL" id="KAJ5740706.1"/>
    </source>
</evidence>
<dbReference type="EMBL" id="JAQJAN010000001">
    <property type="protein sequence ID" value="KAJ5740706.1"/>
    <property type="molecule type" value="Genomic_DNA"/>
</dbReference>
<dbReference type="PANTHER" id="PTHR33711">
    <property type="entry name" value="DIOXYGENASE, PUTATIVE (AFU_ORTHOLOGUE AFUA_2G02910)-RELATED"/>
    <property type="match status" value="1"/>
</dbReference>
<feature type="domain" description="Catechol dioxygenase N-terminal" evidence="8">
    <location>
        <begin position="17"/>
        <end position="77"/>
    </location>
</feature>
<organism evidence="9 10">
    <name type="scientific">Penicillium malachiteum</name>
    <dbReference type="NCBI Taxonomy" id="1324776"/>
    <lineage>
        <taxon>Eukaryota</taxon>
        <taxon>Fungi</taxon>
        <taxon>Dikarya</taxon>
        <taxon>Ascomycota</taxon>
        <taxon>Pezizomycotina</taxon>
        <taxon>Eurotiomycetes</taxon>
        <taxon>Eurotiomycetidae</taxon>
        <taxon>Eurotiales</taxon>
        <taxon>Aspergillaceae</taxon>
        <taxon>Penicillium</taxon>
    </lineage>
</organism>
<protein>
    <submittedName>
        <fullName evidence="9">Aromatic compound dioxygenase</fullName>
    </submittedName>
</protein>
<sequence>MDANDVSMNDLTERVVEHLLVEIVKLLHNYIRDVQFTPAEWAECWKFLTKVGQISTDSRHEFILLADVLGISALIEFQSYPSIPGAIESSPLGPFHVDSSPSFSNGDTMSSESTPGEPVLTRGRVLRFPDTPLAGATIDTWHSDGHGVYDVEYDDGGSGFICLGKFVTDADGKFEYACIKPVSYSIPLDGPVGDLLKKLNMNGNRPAHMHFILTAPGFKKLVTALYFGDSDYLDSDPVWGVKQSLIVSYTWCQNLDLVEKYGIIEIPRPGEGDKNSLGFWLLEHDFVLLEE</sequence>
<gene>
    <name evidence="9" type="ORF">N7493_000578</name>
</gene>
<proteinExistence type="inferred from homology"/>
<dbReference type="InterPro" id="IPR007535">
    <property type="entry name" value="Catechol_dOase_N"/>
</dbReference>
<evidence type="ECO:0000256" key="5">
    <source>
        <dbReference type="ARBA" id="ARBA00023002"/>
    </source>
</evidence>
<comment type="caution">
    <text evidence="9">The sequence shown here is derived from an EMBL/GenBank/DDBJ whole genome shotgun (WGS) entry which is preliminary data.</text>
</comment>
<evidence type="ECO:0000256" key="2">
    <source>
        <dbReference type="ARBA" id="ARBA00007825"/>
    </source>
</evidence>
<keyword evidence="5" id="KW-0560">Oxidoreductase</keyword>
<keyword evidence="4 9" id="KW-0223">Dioxygenase</keyword>
<comment type="cofactor">
    <cofactor evidence="1">
        <name>Fe(3+)</name>
        <dbReference type="ChEBI" id="CHEBI:29034"/>
    </cofactor>
</comment>
<dbReference type="GO" id="GO:0018576">
    <property type="term" value="F:catechol 1,2-dioxygenase activity"/>
    <property type="evidence" value="ECO:0007669"/>
    <property type="project" value="InterPro"/>
</dbReference>
<evidence type="ECO:0000259" key="7">
    <source>
        <dbReference type="Pfam" id="PF00775"/>
    </source>
</evidence>
<name>A0AAD6HX63_9EURO</name>
<dbReference type="Proteomes" id="UP001215712">
    <property type="component" value="Unassembled WGS sequence"/>
</dbReference>
<evidence type="ECO:0000313" key="10">
    <source>
        <dbReference type="Proteomes" id="UP001215712"/>
    </source>
</evidence>
<evidence type="ECO:0000256" key="3">
    <source>
        <dbReference type="ARBA" id="ARBA00022723"/>
    </source>
</evidence>
<dbReference type="Pfam" id="PF04444">
    <property type="entry name" value="Dioxygenase_N"/>
    <property type="match status" value="1"/>
</dbReference>
<dbReference type="PANTHER" id="PTHR33711:SF7">
    <property type="entry name" value="INTRADIOL RING-CLEAVAGE DIOXYGENASES DOMAIN-CONTAINING PROTEIN-RELATED"/>
    <property type="match status" value="1"/>
</dbReference>
<evidence type="ECO:0000256" key="6">
    <source>
        <dbReference type="ARBA" id="ARBA00023004"/>
    </source>
</evidence>
<feature type="domain" description="Intradiol ring-cleavage dioxygenases" evidence="7">
    <location>
        <begin position="93"/>
        <end position="252"/>
    </location>
</feature>
<dbReference type="GO" id="GO:0009712">
    <property type="term" value="P:catechol-containing compound metabolic process"/>
    <property type="evidence" value="ECO:0007669"/>
    <property type="project" value="InterPro"/>
</dbReference>
<dbReference type="AlphaFoldDB" id="A0AAD6HX63"/>
<keyword evidence="3" id="KW-0479">Metal-binding</keyword>
<evidence type="ECO:0000259" key="8">
    <source>
        <dbReference type="Pfam" id="PF04444"/>
    </source>
</evidence>
<dbReference type="GO" id="GO:0008199">
    <property type="term" value="F:ferric iron binding"/>
    <property type="evidence" value="ECO:0007669"/>
    <property type="project" value="InterPro"/>
</dbReference>
<keyword evidence="6" id="KW-0408">Iron</keyword>
<reference evidence="9" key="1">
    <citation type="journal article" date="2023" name="IMA Fungus">
        <title>Comparative genomic study of the Penicillium genus elucidates a diverse pangenome and 15 lateral gene transfer events.</title>
        <authorList>
            <person name="Petersen C."/>
            <person name="Sorensen T."/>
            <person name="Nielsen M.R."/>
            <person name="Sondergaard T.E."/>
            <person name="Sorensen J.L."/>
            <person name="Fitzpatrick D.A."/>
            <person name="Frisvad J.C."/>
            <person name="Nielsen K.L."/>
        </authorList>
    </citation>
    <scope>NUCLEOTIDE SEQUENCE</scope>
    <source>
        <strain evidence="9">IBT 17514</strain>
    </source>
</reference>
<dbReference type="Gene3D" id="2.60.130.10">
    <property type="entry name" value="Aromatic compound dioxygenase"/>
    <property type="match status" value="1"/>
</dbReference>
<accession>A0AAD6HX63</accession>